<dbReference type="Gene3D" id="3.40.50.10360">
    <property type="entry name" value="Hypothetical protein TT1679"/>
    <property type="match status" value="1"/>
</dbReference>
<comment type="caution">
    <text evidence="2">The sequence shown here is derived from an EMBL/GenBank/DDBJ whole genome shotgun (WGS) entry which is preliminary data.</text>
</comment>
<evidence type="ECO:0000313" key="2">
    <source>
        <dbReference type="EMBL" id="MCC2164688.1"/>
    </source>
</evidence>
<organism evidence="2 3">
    <name type="scientific">Brotaphodocola catenula</name>
    <dbReference type="NCBI Taxonomy" id="2885361"/>
    <lineage>
        <taxon>Bacteria</taxon>
        <taxon>Bacillati</taxon>
        <taxon>Bacillota</taxon>
        <taxon>Clostridia</taxon>
        <taxon>Lachnospirales</taxon>
        <taxon>Lachnospiraceae</taxon>
        <taxon>Brotaphodocola</taxon>
    </lineage>
</organism>
<dbReference type="Proteomes" id="UP001198962">
    <property type="component" value="Unassembled WGS sequence"/>
</dbReference>
<accession>A0AAE3DL51</accession>
<proteinExistence type="inferred from homology"/>
<dbReference type="RefSeq" id="WP_308451261.1">
    <property type="nucleotide sequence ID" value="NZ_JAJEPU010000017.1"/>
</dbReference>
<dbReference type="EMBL" id="JAJEPU010000017">
    <property type="protein sequence ID" value="MCC2164688.1"/>
    <property type="molecule type" value="Genomic_DNA"/>
</dbReference>
<name>A0AAE3DL51_9FIRM</name>
<dbReference type="InterPro" id="IPR028345">
    <property type="entry name" value="Antibiotic_NAT-like"/>
</dbReference>
<reference evidence="2" key="1">
    <citation type="submission" date="2021-10" db="EMBL/GenBank/DDBJ databases">
        <title>Anaerobic single-cell dispensing facilitates the cultivation of human gut bacteria.</title>
        <authorList>
            <person name="Afrizal A."/>
        </authorList>
    </citation>
    <scope>NUCLEOTIDE SEQUENCE</scope>
    <source>
        <strain evidence="2">CLA-AA-H274</strain>
    </source>
</reference>
<dbReference type="SUPFAM" id="SSF110710">
    <property type="entry name" value="TTHA0583/YokD-like"/>
    <property type="match status" value="1"/>
</dbReference>
<sequence>MISEEAYQTAKELIGLAKIKKGELLVVGCSTSEVAGKRIGKYSSPELGKAVFDGIYRATKEAEVWLVAQCCEHLNRALILPEEAVCQYGYEMVNVMPQPKAGGSFATAAWNAFEHPTAVEHIWAHAGIDIGDTLIGMHLRDVAVPVRLSKEHSGIGEAHVVCARTRPKFIGGIRAIYDETRL</sequence>
<gene>
    <name evidence="2" type="ORF">LKD32_07305</name>
</gene>
<comment type="similarity">
    <text evidence="1">Belongs to the UPF0340 family.</text>
</comment>
<dbReference type="AlphaFoldDB" id="A0AAE3DL51"/>
<keyword evidence="3" id="KW-1185">Reference proteome</keyword>
<dbReference type="HAMAP" id="MF_00800">
    <property type="entry name" value="UPF0340"/>
    <property type="match status" value="1"/>
</dbReference>
<evidence type="ECO:0000256" key="1">
    <source>
        <dbReference type="HAMAP-Rule" id="MF_00800"/>
    </source>
</evidence>
<dbReference type="InterPro" id="IPR006340">
    <property type="entry name" value="DUF436"/>
</dbReference>
<evidence type="ECO:0000313" key="3">
    <source>
        <dbReference type="Proteomes" id="UP001198962"/>
    </source>
</evidence>
<dbReference type="NCBIfam" id="TIGR01440">
    <property type="entry name" value="TIGR01440 family protein"/>
    <property type="match status" value="1"/>
</dbReference>
<protein>
    <recommendedName>
        <fullName evidence="1">UPF0340 protein LKD32_07305</fullName>
    </recommendedName>
</protein>
<dbReference type="Pfam" id="PF04260">
    <property type="entry name" value="DUF436"/>
    <property type="match status" value="1"/>
</dbReference>